<dbReference type="PANTHER" id="PTHR10680:SF28">
    <property type="entry name" value="SMP-30_GLUCONOLACTONASE_LRE-LIKE REGION DOMAIN-CONTAINING PROTEIN"/>
    <property type="match status" value="1"/>
</dbReference>
<accession>A0A1X7TMF1</accession>
<keyword evidence="6" id="KW-0325">Glycoprotein</keyword>
<evidence type="ECO:0000256" key="6">
    <source>
        <dbReference type="ARBA" id="ARBA00023180"/>
    </source>
</evidence>
<dbReference type="InterPro" id="IPR017907">
    <property type="entry name" value="Znf_RING_CS"/>
</dbReference>
<reference evidence="10" key="1">
    <citation type="submission" date="2017-05" db="UniProtKB">
        <authorList>
            <consortium name="EnsemblMetazoa"/>
        </authorList>
    </citation>
    <scope>IDENTIFICATION</scope>
</reference>
<evidence type="ECO:0000256" key="4">
    <source>
        <dbReference type="ARBA" id="ARBA00022771"/>
    </source>
</evidence>
<dbReference type="SMART" id="SM00184">
    <property type="entry name" value="RING"/>
    <property type="match status" value="1"/>
</dbReference>
<dbReference type="OrthoDB" id="342730at2759"/>
<dbReference type="InterPro" id="IPR027370">
    <property type="entry name" value="Znf-RING_euk"/>
</dbReference>
<dbReference type="Pfam" id="PF01436">
    <property type="entry name" value="NHL"/>
    <property type="match status" value="2"/>
</dbReference>
<dbReference type="AlphaFoldDB" id="A0A1X7TMF1"/>
<dbReference type="SUPFAM" id="SSF57850">
    <property type="entry name" value="RING/U-box"/>
    <property type="match status" value="1"/>
</dbReference>
<dbReference type="PANTHER" id="PTHR10680">
    <property type="entry name" value="PEPTIDYL-GLYCINE ALPHA-AMIDATING MONOOXYGENASE"/>
    <property type="match status" value="1"/>
</dbReference>
<dbReference type="SUPFAM" id="SSF101898">
    <property type="entry name" value="NHL repeat"/>
    <property type="match status" value="1"/>
</dbReference>
<dbReference type="CDD" id="cd05819">
    <property type="entry name" value="NHL"/>
    <property type="match status" value="1"/>
</dbReference>
<evidence type="ECO:0000256" key="7">
    <source>
        <dbReference type="PROSITE-ProRule" id="PRU00175"/>
    </source>
</evidence>
<dbReference type="PROSITE" id="PS50089">
    <property type="entry name" value="ZF_RING_2"/>
    <property type="match status" value="1"/>
</dbReference>
<keyword evidence="2" id="KW-0732">Signal</keyword>
<evidence type="ECO:0000256" key="5">
    <source>
        <dbReference type="ARBA" id="ARBA00022833"/>
    </source>
</evidence>
<keyword evidence="3" id="KW-0677">Repeat</keyword>
<dbReference type="Pfam" id="PF13445">
    <property type="entry name" value="zf-RING_UBOX"/>
    <property type="match status" value="1"/>
</dbReference>
<evidence type="ECO:0000256" key="2">
    <source>
        <dbReference type="ARBA" id="ARBA00022729"/>
    </source>
</evidence>
<dbReference type="PROSITE" id="PS51125">
    <property type="entry name" value="NHL"/>
    <property type="match status" value="2"/>
</dbReference>
<keyword evidence="1" id="KW-0479">Metal-binding</keyword>
<dbReference type="InterPro" id="IPR001841">
    <property type="entry name" value="Znf_RING"/>
</dbReference>
<evidence type="ECO:0000256" key="8">
    <source>
        <dbReference type="PROSITE-ProRule" id="PRU00504"/>
    </source>
</evidence>
<dbReference type="InterPro" id="IPR001258">
    <property type="entry name" value="NHL_repeat"/>
</dbReference>
<evidence type="ECO:0000313" key="10">
    <source>
        <dbReference type="EnsemblMetazoa" id="Aqu2.1.16124_001"/>
    </source>
</evidence>
<proteinExistence type="predicted"/>
<protein>
    <recommendedName>
        <fullName evidence="9">RING-type domain-containing protein</fullName>
    </recommendedName>
</protein>
<dbReference type="EnsemblMetazoa" id="Aqu2.1.16124_001">
    <property type="protein sequence ID" value="Aqu2.1.16124_001"/>
    <property type="gene ID" value="Aqu2.1.16124"/>
</dbReference>
<dbReference type="InParanoid" id="A0A1X7TMF1"/>
<evidence type="ECO:0000259" key="9">
    <source>
        <dbReference type="PROSITE" id="PS50089"/>
    </source>
</evidence>
<feature type="repeat" description="NHL" evidence="8">
    <location>
        <begin position="153"/>
        <end position="196"/>
    </location>
</feature>
<dbReference type="InterPro" id="IPR011042">
    <property type="entry name" value="6-blade_b-propeller_TolB-like"/>
</dbReference>
<evidence type="ECO:0000256" key="1">
    <source>
        <dbReference type="ARBA" id="ARBA00022723"/>
    </source>
</evidence>
<name>A0A1X7TMF1_AMPQE</name>
<feature type="repeat" description="NHL" evidence="8">
    <location>
        <begin position="107"/>
        <end position="148"/>
    </location>
</feature>
<dbReference type="InterPro" id="IPR013083">
    <property type="entry name" value="Znf_RING/FYVE/PHD"/>
</dbReference>
<dbReference type="GO" id="GO:0005576">
    <property type="term" value="C:extracellular region"/>
    <property type="evidence" value="ECO:0007669"/>
    <property type="project" value="TreeGrafter"/>
</dbReference>
<keyword evidence="5" id="KW-0862">Zinc</keyword>
<dbReference type="Gene3D" id="2.120.10.30">
    <property type="entry name" value="TolB, C-terminal domain"/>
    <property type="match status" value="1"/>
</dbReference>
<dbReference type="GO" id="GO:0008270">
    <property type="term" value="F:zinc ion binding"/>
    <property type="evidence" value="ECO:0007669"/>
    <property type="project" value="UniProtKB-KW"/>
</dbReference>
<evidence type="ECO:0000256" key="3">
    <source>
        <dbReference type="ARBA" id="ARBA00022737"/>
    </source>
</evidence>
<dbReference type="Gene3D" id="3.30.40.10">
    <property type="entry name" value="Zinc/RING finger domain, C3HC4 (zinc finger)"/>
    <property type="match status" value="1"/>
</dbReference>
<organism evidence="10">
    <name type="scientific">Amphimedon queenslandica</name>
    <name type="common">Sponge</name>
    <dbReference type="NCBI Taxonomy" id="400682"/>
    <lineage>
        <taxon>Eukaryota</taxon>
        <taxon>Metazoa</taxon>
        <taxon>Porifera</taxon>
        <taxon>Demospongiae</taxon>
        <taxon>Heteroscleromorpha</taxon>
        <taxon>Haplosclerida</taxon>
        <taxon>Niphatidae</taxon>
        <taxon>Amphimedon</taxon>
    </lineage>
</organism>
<dbReference type="PROSITE" id="PS00518">
    <property type="entry name" value="ZF_RING_1"/>
    <property type="match status" value="1"/>
</dbReference>
<keyword evidence="4 7" id="KW-0863">Zinc-finger</keyword>
<sequence>MATKGSSFPLVKLQDQLTCGRCHNLYTKPKTLSCHHSFCQECIEGLATIPTFSVACPTCHQHTELPDHAGAAGFSVAPHLVEFRKIYEEMKQLSGEVLNPDLTFCRSFGTKGTGDGEFKGPVDVAIDSEGLVYVTDYNNHRVQKFTHDGKYLVSKFGGEGSGPGQLNRPAGIAVDNAGLVYVSEYNNHRVSIFTSDGVFVRSFGEEGANEDQFYRPHVGMTFDKDGFLYICDTCNDRLVVY</sequence>
<feature type="domain" description="RING-type" evidence="9">
    <location>
        <begin position="19"/>
        <end position="60"/>
    </location>
</feature>